<sequence>MIITLNNKTLVKSLLALIFLFVFTVVPFFYGCDSDDDENTTHAGFDTYFPMNQGNRWSFNVSSEEEQGAGEAEVKAGASFNGYDSIPLQLTETSGQGLGSGLVYITADTSRADVLGARYEADTLVLDQPFNFLNFPLEVGKSWFSDAGITVEGVQITILAETVVVAQENITVSGMSYTHCFKLTSDITVTAIIVIPISVDLHLTMWLAPDIGPVKALAEVPELPLFPEIPTGTITVELTETNF</sequence>
<gene>
    <name evidence="2" type="ORF">ACFL27_28840</name>
</gene>
<reference evidence="2 3" key="1">
    <citation type="submission" date="2024-09" db="EMBL/GenBank/DDBJ databases">
        <title>Laminarin stimulates single cell rates of sulfate reduction while oxygen inhibits transcriptomic activity in coastal marine sediment.</title>
        <authorList>
            <person name="Lindsay M."/>
            <person name="Orcutt B."/>
            <person name="Emerson D."/>
            <person name="Stepanauskas R."/>
            <person name="D'Angelo T."/>
        </authorList>
    </citation>
    <scope>NUCLEOTIDE SEQUENCE [LARGE SCALE GENOMIC DNA]</scope>
    <source>
        <strain evidence="2">SAG AM-311-K15</strain>
    </source>
</reference>
<evidence type="ECO:0000313" key="3">
    <source>
        <dbReference type="Proteomes" id="UP001594351"/>
    </source>
</evidence>
<feature type="transmembrane region" description="Helical" evidence="1">
    <location>
        <begin position="12"/>
        <end position="30"/>
    </location>
</feature>
<keyword evidence="1" id="KW-0472">Membrane</keyword>
<evidence type="ECO:0000256" key="1">
    <source>
        <dbReference type="SAM" id="Phobius"/>
    </source>
</evidence>
<dbReference type="EMBL" id="JBHPBY010000769">
    <property type="protein sequence ID" value="MFC1854210.1"/>
    <property type="molecule type" value="Genomic_DNA"/>
</dbReference>
<comment type="caution">
    <text evidence="2">The sequence shown here is derived from an EMBL/GenBank/DDBJ whole genome shotgun (WGS) entry which is preliminary data.</text>
</comment>
<evidence type="ECO:0000313" key="2">
    <source>
        <dbReference type="EMBL" id="MFC1854210.1"/>
    </source>
</evidence>
<accession>A0ABV6Z6Z8</accession>
<keyword evidence="3" id="KW-1185">Reference proteome</keyword>
<proteinExistence type="predicted"/>
<organism evidence="2 3">
    <name type="scientific">candidate division CSSED10-310 bacterium</name>
    <dbReference type="NCBI Taxonomy" id="2855610"/>
    <lineage>
        <taxon>Bacteria</taxon>
        <taxon>Bacteria division CSSED10-310</taxon>
    </lineage>
</organism>
<evidence type="ECO:0008006" key="4">
    <source>
        <dbReference type="Google" id="ProtNLM"/>
    </source>
</evidence>
<keyword evidence="1" id="KW-1133">Transmembrane helix</keyword>
<dbReference type="Proteomes" id="UP001594351">
    <property type="component" value="Unassembled WGS sequence"/>
</dbReference>
<name>A0ABV6Z6Z8_UNCC1</name>
<keyword evidence="1" id="KW-0812">Transmembrane</keyword>
<protein>
    <recommendedName>
        <fullName evidence="4">Lipid/polyisoprenoid-binding YceI-like domain-containing protein</fullName>
    </recommendedName>
</protein>
<dbReference type="Gene3D" id="2.40.360.20">
    <property type="match status" value="1"/>
</dbReference>